<protein>
    <submittedName>
        <fullName evidence="1">Uncharacterized protein</fullName>
    </submittedName>
</protein>
<proteinExistence type="predicted"/>
<dbReference type="Proteomes" id="UP000008693">
    <property type="component" value="Chromosome"/>
</dbReference>
<dbReference type="KEGG" id="bde:BDP_1971"/>
<dbReference type="EMBL" id="CP001750">
    <property type="protein sequence ID" value="ADB10546.1"/>
    <property type="molecule type" value="Genomic_DNA"/>
</dbReference>
<keyword evidence="2" id="KW-1185">Reference proteome</keyword>
<evidence type="ECO:0000313" key="2">
    <source>
        <dbReference type="Proteomes" id="UP000008693"/>
    </source>
</evidence>
<dbReference type="HOGENOM" id="CLU_3380748_0_0_11"/>
<gene>
    <name evidence="1" type="ordered locus">BDP_1971</name>
</gene>
<name>D2Q6K5_BIFDB</name>
<sequence>MVKGSAIIAIADPFTMSAGELAVVGNASEEGCP</sequence>
<dbReference type="AlphaFoldDB" id="D2Q6K5"/>
<reference evidence="1 2" key="1">
    <citation type="journal article" date="2009" name="PLoS Genet.">
        <title>The Bifidobacterium dentium Bd1 genome sequence reflects its genetic adaptation to the human oral cavity.</title>
        <authorList>
            <person name="Ventura M."/>
            <person name="Turroni F."/>
            <person name="Zomer A."/>
            <person name="Foroni E."/>
            <person name="Giubellini V."/>
            <person name="Bottacini F."/>
            <person name="Canchaya C."/>
            <person name="Claesson M.J."/>
            <person name="He F."/>
            <person name="Mantzourani M."/>
            <person name="Mulas L."/>
            <person name="Ferrarini A."/>
            <person name="Gao B."/>
            <person name="Delledonne M."/>
            <person name="Henrissat B."/>
            <person name="Coutinho P."/>
            <person name="Oggioni M."/>
            <person name="Gupta R.S."/>
            <person name="Zhang Z."/>
            <person name="Beighton D."/>
            <person name="Fitzgerald G.F."/>
            <person name="O'Toole P.W."/>
            <person name="van Sinderen D."/>
        </authorList>
    </citation>
    <scope>NUCLEOTIDE SEQUENCE [LARGE SCALE GENOMIC DNA]</scope>
    <source>
        <strain evidence="2">ATCC 27534 / DSM 20436 / JCM 1195 / Bd1</strain>
    </source>
</reference>
<organism evidence="1 2">
    <name type="scientific">Bifidobacterium dentium (strain ATCC 27534 / DSM 20436 / JCM 1195 / Bd1)</name>
    <dbReference type="NCBI Taxonomy" id="401473"/>
    <lineage>
        <taxon>Bacteria</taxon>
        <taxon>Bacillati</taxon>
        <taxon>Actinomycetota</taxon>
        <taxon>Actinomycetes</taxon>
        <taxon>Bifidobacteriales</taxon>
        <taxon>Bifidobacteriaceae</taxon>
        <taxon>Bifidobacterium</taxon>
    </lineage>
</organism>
<evidence type="ECO:0000313" key="1">
    <source>
        <dbReference type="EMBL" id="ADB10546.1"/>
    </source>
</evidence>
<accession>D2Q6K5</accession>